<evidence type="ECO:0000256" key="10">
    <source>
        <dbReference type="HAMAP-Rule" id="MF_01486"/>
    </source>
</evidence>
<comment type="miscellaneous">
    <text evidence="10">In the RecBCD complex, RecB has a slow 3'-5' helicase, an exonuclease activity and loads RecA onto ssDNA, RecD has a fast 5'-3' helicase activity, while RecC stimulates the ATPase and processivity of the RecB helicase and contributes to recognition of the Chi site.</text>
</comment>
<keyword evidence="4 10" id="KW-0378">Hydrolase</keyword>
<dbReference type="GO" id="GO:0008854">
    <property type="term" value="F:exodeoxyribonuclease V activity"/>
    <property type="evidence" value="ECO:0007669"/>
    <property type="project" value="InterPro"/>
</dbReference>
<evidence type="ECO:0000256" key="1">
    <source>
        <dbReference type="ARBA" id="ARBA00022722"/>
    </source>
</evidence>
<dbReference type="GO" id="GO:0009338">
    <property type="term" value="C:exodeoxyribonuclease V complex"/>
    <property type="evidence" value="ECO:0007669"/>
    <property type="project" value="InterPro"/>
</dbReference>
<dbReference type="eggNOG" id="COG1330">
    <property type="taxonomic scope" value="Bacteria"/>
</dbReference>
<dbReference type="Pfam" id="PF04257">
    <property type="entry name" value="Exonuc_V_gamma"/>
    <property type="match status" value="1"/>
</dbReference>
<dbReference type="PIRSF" id="PIRSF000980">
    <property type="entry name" value="RecC"/>
    <property type="match status" value="1"/>
</dbReference>
<dbReference type="Gene3D" id="3.40.50.300">
    <property type="entry name" value="P-loop containing nucleotide triphosphate hydrolases"/>
    <property type="match status" value="2"/>
</dbReference>
<dbReference type="InterPro" id="IPR006697">
    <property type="entry name" value="RecC"/>
</dbReference>
<evidence type="ECO:0000313" key="12">
    <source>
        <dbReference type="EMBL" id="AEE26726.1"/>
    </source>
</evidence>
<accession>F4BGY2</accession>
<feature type="domain" description="RecC C-terminal" evidence="11">
    <location>
        <begin position="820"/>
        <end position="1035"/>
    </location>
</feature>
<evidence type="ECO:0000256" key="9">
    <source>
        <dbReference type="ARBA" id="ARBA00023204"/>
    </source>
</evidence>
<keyword evidence="7 10" id="KW-0067">ATP-binding</keyword>
<dbReference type="Gene3D" id="3.40.50.10930">
    <property type="match status" value="1"/>
</dbReference>
<dbReference type="HAMAP" id="MF_01486">
    <property type="entry name" value="RecC"/>
    <property type="match status" value="1"/>
</dbReference>
<dbReference type="Pfam" id="PF17946">
    <property type="entry name" value="RecC_C"/>
    <property type="match status" value="1"/>
</dbReference>
<keyword evidence="2 10" id="KW-0547">Nucleotide-binding</keyword>
<evidence type="ECO:0000256" key="2">
    <source>
        <dbReference type="ARBA" id="ARBA00022741"/>
    </source>
</evidence>
<dbReference type="Gene3D" id="1.10.10.160">
    <property type="match status" value="1"/>
</dbReference>
<evidence type="ECO:0000256" key="8">
    <source>
        <dbReference type="ARBA" id="ARBA00023125"/>
    </source>
</evidence>
<dbReference type="InterPro" id="IPR027417">
    <property type="entry name" value="P-loop_NTPase"/>
</dbReference>
<dbReference type="KEGG" id="fcn:FN3523_1423"/>
<sequence>MALYTYPSNKLEYLVQVLSKLLDVEKKDLFTPTQLIVGSRGMQHWLSMQLAQYRNIAMNLKYDMINGYILDICYELTAKQVYKKAYTKDILAWRIFRLLSNQNQKKNSHSHAGGNLIAEGLSSKDTRGYDDRDGWSSKLSEYYQDSDLKKYQLSVKIAETFSKYISYRSEWLQKWEQGEYINPAKPESDEDWQMLLWQALVKEVPDTPYKVQREALKKLGRQNLEKLNIPNDIYIFGVNTISPKNLGFVFELAKYIDINILYINPCSEYWYDLHKSKISAWLDSDDYELQPLLANLGQQGKEFFNQLLENQEKQELEIFEKFDKNSLDFEKLADNNQTQLVSLQRNLLELDCQNHAKQKDLSISINSCHSPLREVQILHDKLLDMIKADPSIKPRDILVMCPNIEDYSPYIDSVFSRFPTDKKLPCSIADRTLLDSEPLAASFIELLQLPESNFEVNKILDYLAVPAIQQKFKITDEQLETIRYWLKESCIHHSNNGQTFSWSWGLKRLMLGFSYSDSNYIVDLKLPRQSATATPSYQRGISINYQELDQLMTIPVIEGSEIVELGGLYELLELLEKYSQELLKPRSLEAWQDYLLAMFDDVFDVTSDEQYITKKIKDIIVKTVTTAKDILLVEEIDLYTIRYCLISQLSEPIINNHFLNGKVTFCSMTPMRNVPFRVIAMLGLNNGKFPRQESAISFDLMARLGRFKGDRTKRDDDRYLFLEAITSARDYLYLSYIGRSVKTNVEQQPSLILKELISYLRANYNWQKEDIKEYPLHPFSSKCYADEYRSYDEAWLRLLQSEPKVFYDPKLLNNVVNLPKSLSISKLVKIFDDPIKAYTNYGLELYLEDDFEELEDSEPFDIDSLDKHKFKQDLLKTLENERDKELTIKTAKLSGKLPESVLTDIEIKEQVENIKKLLDTVDLSSYESKYFYKQILGYELEASCYINSDCVMLPTPSKLGITKKFELYLTAILVAYYEQKDICAIYYGLDKDKVDTFKIESISYVTAKQTLEHYLMQAERIVSKPSLVYLDLAKAICDSKNDTDKKKQQAWDGVIKTSEHNFKALENNSYFKLFYNEHPKIDDFEGLQIYHDFFEVINESQS</sequence>
<keyword evidence="5 10" id="KW-0347">Helicase</keyword>
<evidence type="ECO:0000256" key="5">
    <source>
        <dbReference type="ARBA" id="ARBA00022806"/>
    </source>
</evidence>
<organism evidence="12 13">
    <name type="scientific">Francisella hispaniensis</name>
    <dbReference type="NCBI Taxonomy" id="622488"/>
    <lineage>
        <taxon>Bacteria</taxon>
        <taxon>Pseudomonadati</taxon>
        <taxon>Pseudomonadota</taxon>
        <taxon>Gammaproteobacteria</taxon>
        <taxon>Thiotrichales</taxon>
        <taxon>Francisellaceae</taxon>
        <taxon>Francisella</taxon>
    </lineage>
</organism>
<dbReference type="HOGENOM" id="CLU_007513_0_1_6"/>
<dbReference type="GO" id="GO:0000724">
    <property type="term" value="P:double-strand break repair via homologous recombination"/>
    <property type="evidence" value="ECO:0007669"/>
    <property type="project" value="UniProtKB-UniRule"/>
</dbReference>
<keyword evidence="9 10" id="KW-0234">DNA repair</keyword>
<dbReference type="InterPro" id="IPR013986">
    <property type="entry name" value="DExx_box_DNA_helicase_dom_sf"/>
</dbReference>
<dbReference type="Gene3D" id="1.10.10.990">
    <property type="match status" value="1"/>
</dbReference>
<dbReference type="InterPro" id="IPR041500">
    <property type="entry name" value="RecC_C"/>
</dbReference>
<keyword evidence="8 10" id="KW-0238">DNA-binding</keyword>
<evidence type="ECO:0000256" key="3">
    <source>
        <dbReference type="ARBA" id="ARBA00022763"/>
    </source>
</evidence>
<keyword evidence="6 10" id="KW-0269">Exonuclease</keyword>
<dbReference type="EMBL" id="CP002558">
    <property type="protein sequence ID" value="AEE26726.1"/>
    <property type="molecule type" value="Genomic_DNA"/>
</dbReference>
<dbReference type="RefSeq" id="WP_014548710.1">
    <property type="nucleotide sequence ID" value="NC_017449.1"/>
</dbReference>
<dbReference type="GO" id="GO:0003677">
    <property type="term" value="F:DNA binding"/>
    <property type="evidence" value="ECO:0007669"/>
    <property type="project" value="UniProtKB-UniRule"/>
</dbReference>
<dbReference type="SUPFAM" id="SSF52980">
    <property type="entry name" value="Restriction endonuclease-like"/>
    <property type="match status" value="1"/>
</dbReference>
<comment type="similarity">
    <text evidence="10">Belongs to the RecC family.</text>
</comment>
<dbReference type="SUPFAM" id="SSF52540">
    <property type="entry name" value="P-loop containing nucleoside triphosphate hydrolases"/>
    <property type="match status" value="2"/>
</dbReference>
<evidence type="ECO:0000313" key="13">
    <source>
        <dbReference type="Proteomes" id="UP000008303"/>
    </source>
</evidence>
<reference evidence="13" key="1">
    <citation type="journal article" date="2011" name="Appl. Environ. Microbiol.">
        <title>Common ancestry and novel genetic traits of Francisella novicida-like isolates from North America and Australia as revealed by comparative genomic analyses.</title>
        <authorList>
            <person name="Siddaramappa S."/>
            <person name="Challacombe J.F."/>
            <person name="Petersen J.M."/>
            <person name="Pillai S."/>
            <person name="Hogg G."/>
            <person name="Kuske C.R."/>
        </authorList>
    </citation>
    <scope>NUCLEOTIDE SEQUENCE [LARGE SCALE GENOMIC DNA]</scope>
    <source>
        <strain evidence="13">3523</strain>
    </source>
</reference>
<dbReference type="PANTHER" id="PTHR30591:SF1">
    <property type="entry name" value="RECBCD ENZYME SUBUNIT RECC"/>
    <property type="match status" value="1"/>
</dbReference>
<dbReference type="AlphaFoldDB" id="F4BGY2"/>
<dbReference type="PANTHER" id="PTHR30591">
    <property type="entry name" value="RECBCD ENZYME SUBUNIT RECC"/>
    <property type="match status" value="1"/>
</dbReference>
<keyword evidence="1 10" id="KW-0540">Nuclease</keyword>
<comment type="function">
    <text evidence="10">A helicase/nuclease that prepares dsDNA breaks (DSB) for recombinational DNA repair. Binds to DSBs and unwinds DNA via a highly rapid and processive ATP-dependent bidirectional helicase activity. Unwinds dsDNA until it encounters a Chi (crossover hotspot instigator) sequence from the 3' direction. Cuts ssDNA a few nucleotides 3' to the Chi site. The properties and activities of the enzyme are changed at Chi. The Chi-altered holoenzyme produces a long 3'-ssDNA overhang and facilitates RecA-binding to the ssDNA for homologous DNA recombination and repair. Holoenzyme degrades any linearized DNA that is unable to undergo homologous recombination. In the holoenzyme this subunit recognizes the wild-type Chi sequence, and when added to isolated RecB increases its ATP-dependent helicase processivity.</text>
</comment>
<dbReference type="NCBIfam" id="TIGR01450">
    <property type="entry name" value="recC"/>
    <property type="match status" value="1"/>
</dbReference>
<keyword evidence="3 10" id="KW-0227">DNA damage</keyword>
<evidence type="ECO:0000259" key="11">
    <source>
        <dbReference type="Pfam" id="PF17946"/>
    </source>
</evidence>
<evidence type="ECO:0000256" key="6">
    <source>
        <dbReference type="ARBA" id="ARBA00022839"/>
    </source>
</evidence>
<dbReference type="GO" id="GO:0003678">
    <property type="term" value="F:DNA helicase activity"/>
    <property type="evidence" value="ECO:0007669"/>
    <property type="project" value="UniProtKB-UniRule"/>
</dbReference>
<evidence type="ECO:0000256" key="4">
    <source>
        <dbReference type="ARBA" id="ARBA00022801"/>
    </source>
</evidence>
<protein>
    <recommendedName>
        <fullName evidence="10">RecBCD enzyme subunit RecC</fullName>
    </recommendedName>
    <alternativeName>
        <fullName evidence="10">Exonuclease V subunit RecC</fullName>
        <shortName evidence="10">ExoV subunit RecC</shortName>
    </alternativeName>
    <alternativeName>
        <fullName evidence="10">Helicase/nuclease RecBCD subunit RecC</fullName>
    </alternativeName>
</protein>
<proteinExistence type="inferred from homology"/>
<evidence type="ECO:0000256" key="7">
    <source>
        <dbReference type="ARBA" id="ARBA00022840"/>
    </source>
</evidence>
<dbReference type="Proteomes" id="UP000008303">
    <property type="component" value="Chromosome"/>
</dbReference>
<gene>
    <name evidence="10" type="primary">recC</name>
    <name evidence="12" type="ordered locus">FN3523_1423</name>
</gene>
<dbReference type="InterPro" id="IPR011335">
    <property type="entry name" value="Restrct_endonuc-II-like"/>
</dbReference>
<name>F4BGY2_9GAMM</name>
<comment type="subunit">
    <text evidence="10">Heterotrimer of RecB, RecC and RecD. All subunits contribute to DNA-binding.</text>
</comment>
<dbReference type="PATRIC" id="fig|676032.3.peg.1433"/>
<dbReference type="GO" id="GO:0005524">
    <property type="term" value="F:ATP binding"/>
    <property type="evidence" value="ECO:0007669"/>
    <property type="project" value="UniProtKB-UniRule"/>
</dbReference>